<feature type="domain" description="Glycosyltransferase 2-like" evidence="1">
    <location>
        <begin position="4"/>
        <end position="163"/>
    </location>
</feature>
<dbReference type="AlphaFoldDB" id="A0A0F9LRL2"/>
<sequence length="282" mass="32091">MNVSIIIPVYNRAQKLKKAVDSVLAQTYESFELIVIDDGSDDDPAKNLSGIDDKRLRIFRQPNKGVSAARNRGIKESTNEWLAFLDSDDTWLETKLEEQVAFHKENPRLLISQTDEVWIKNGVRINPNKLNVKQAGDIFQSSLSRCMISPSAVILHRSLFDEVGLFDESLVVCEDYDLWLRITCRHSVGLIKDKLVIKTGGHPDQLSKKYWGMDRFRVKAIEKLIENNELTVEQEKAAAKVLVKKLDILKNGAKKRNKDGAEYDSMINKYKVLAEKVVTKTS</sequence>
<dbReference type="PANTHER" id="PTHR43685:SF2">
    <property type="entry name" value="GLYCOSYLTRANSFERASE 2-LIKE DOMAIN-CONTAINING PROTEIN"/>
    <property type="match status" value="1"/>
</dbReference>
<evidence type="ECO:0000313" key="2">
    <source>
        <dbReference type="EMBL" id="KKM67000.1"/>
    </source>
</evidence>
<dbReference type="InterPro" id="IPR029044">
    <property type="entry name" value="Nucleotide-diphossugar_trans"/>
</dbReference>
<comment type="caution">
    <text evidence="2">The sequence shown here is derived from an EMBL/GenBank/DDBJ whole genome shotgun (WGS) entry which is preliminary data.</text>
</comment>
<dbReference type="EMBL" id="LAZR01010426">
    <property type="protein sequence ID" value="KKM67000.1"/>
    <property type="molecule type" value="Genomic_DNA"/>
</dbReference>
<evidence type="ECO:0000259" key="1">
    <source>
        <dbReference type="Pfam" id="PF00535"/>
    </source>
</evidence>
<proteinExistence type="predicted"/>
<organism evidence="2">
    <name type="scientific">marine sediment metagenome</name>
    <dbReference type="NCBI Taxonomy" id="412755"/>
    <lineage>
        <taxon>unclassified sequences</taxon>
        <taxon>metagenomes</taxon>
        <taxon>ecological metagenomes</taxon>
    </lineage>
</organism>
<protein>
    <recommendedName>
        <fullName evidence="1">Glycosyltransferase 2-like domain-containing protein</fullName>
    </recommendedName>
</protein>
<dbReference type="Pfam" id="PF00535">
    <property type="entry name" value="Glycos_transf_2"/>
    <property type="match status" value="1"/>
</dbReference>
<dbReference type="InterPro" id="IPR001173">
    <property type="entry name" value="Glyco_trans_2-like"/>
</dbReference>
<accession>A0A0F9LRL2</accession>
<dbReference type="InterPro" id="IPR050834">
    <property type="entry name" value="Glycosyltransf_2"/>
</dbReference>
<dbReference type="SUPFAM" id="SSF53448">
    <property type="entry name" value="Nucleotide-diphospho-sugar transferases"/>
    <property type="match status" value="1"/>
</dbReference>
<name>A0A0F9LRL2_9ZZZZ</name>
<reference evidence="2" key="1">
    <citation type="journal article" date="2015" name="Nature">
        <title>Complex archaea that bridge the gap between prokaryotes and eukaryotes.</title>
        <authorList>
            <person name="Spang A."/>
            <person name="Saw J.H."/>
            <person name="Jorgensen S.L."/>
            <person name="Zaremba-Niedzwiedzka K."/>
            <person name="Martijn J."/>
            <person name="Lind A.E."/>
            <person name="van Eijk R."/>
            <person name="Schleper C."/>
            <person name="Guy L."/>
            <person name="Ettema T.J."/>
        </authorList>
    </citation>
    <scope>NUCLEOTIDE SEQUENCE</scope>
</reference>
<dbReference type="Gene3D" id="3.90.550.10">
    <property type="entry name" value="Spore Coat Polysaccharide Biosynthesis Protein SpsA, Chain A"/>
    <property type="match status" value="1"/>
</dbReference>
<gene>
    <name evidence="2" type="ORF">LCGC14_1475530</name>
</gene>
<dbReference type="PANTHER" id="PTHR43685">
    <property type="entry name" value="GLYCOSYLTRANSFERASE"/>
    <property type="match status" value="1"/>
</dbReference>